<dbReference type="InterPro" id="IPR045078">
    <property type="entry name" value="TST/MPST-like"/>
</dbReference>
<feature type="domain" description="Rhodanese" evidence="3">
    <location>
        <begin position="165"/>
        <end position="270"/>
    </location>
</feature>
<evidence type="ECO:0000256" key="1">
    <source>
        <dbReference type="ARBA" id="ARBA00022679"/>
    </source>
</evidence>
<dbReference type="CDD" id="cd01449">
    <property type="entry name" value="TST_Repeat_2"/>
    <property type="match status" value="1"/>
</dbReference>
<protein>
    <submittedName>
        <fullName evidence="4">Sulfurtransferase</fullName>
    </submittedName>
</protein>
<keyword evidence="5" id="KW-1185">Reference proteome</keyword>
<accession>A0A2V3DQG5</accession>
<name>A0A2V3DQG5_9MICC</name>
<dbReference type="PANTHER" id="PTHR11364">
    <property type="entry name" value="THIOSULFATE SULFERTANSFERASE"/>
    <property type="match status" value="1"/>
</dbReference>
<dbReference type="SMART" id="SM00450">
    <property type="entry name" value="RHOD"/>
    <property type="match status" value="2"/>
</dbReference>
<dbReference type="InterPro" id="IPR036873">
    <property type="entry name" value="Rhodanese-like_dom_sf"/>
</dbReference>
<dbReference type="CDD" id="cd01448">
    <property type="entry name" value="TST_Repeat_1"/>
    <property type="match status" value="1"/>
</dbReference>
<feature type="domain" description="Rhodanese" evidence="3">
    <location>
        <begin position="16"/>
        <end position="134"/>
    </location>
</feature>
<dbReference type="Proteomes" id="UP000246303">
    <property type="component" value="Unassembled WGS sequence"/>
</dbReference>
<evidence type="ECO:0000313" key="4">
    <source>
        <dbReference type="EMBL" id="PXA64941.1"/>
    </source>
</evidence>
<dbReference type="RefSeq" id="WP_110106605.1">
    <property type="nucleotide sequence ID" value="NZ_JACBZZ010000001.1"/>
</dbReference>
<dbReference type="Pfam" id="PF00581">
    <property type="entry name" value="Rhodanese"/>
    <property type="match status" value="2"/>
</dbReference>
<dbReference type="EMBL" id="QHLZ01000007">
    <property type="protein sequence ID" value="PXA64941.1"/>
    <property type="molecule type" value="Genomic_DNA"/>
</dbReference>
<dbReference type="SUPFAM" id="SSF52821">
    <property type="entry name" value="Rhodanese/Cell cycle control phosphatase"/>
    <property type="match status" value="2"/>
</dbReference>
<dbReference type="Gene3D" id="3.40.250.10">
    <property type="entry name" value="Rhodanese-like domain"/>
    <property type="match status" value="2"/>
</dbReference>
<proteinExistence type="predicted"/>
<evidence type="ECO:0000256" key="2">
    <source>
        <dbReference type="ARBA" id="ARBA00022737"/>
    </source>
</evidence>
<dbReference type="InterPro" id="IPR001763">
    <property type="entry name" value="Rhodanese-like_dom"/>
</dbReference>
<dbReference type="PANTHER" id="PTHR11364:SF27">
    <property type="entry name" value="SULFURTRANSFERASE"/>
    <property type="match status" value="1"/>
</dbReference>
<comment type="caution">
    <text evidence="4">The sequence shown here is derived from an EMBL/GenBank/DDBJ whole genome shotgun (WGS) entry which is preliminary data.</text>
</comment>
<organism evidence="4 5">
    <name type="scientific">Arthrobacter psychrochitiniphilus</name>
    <dbReference type="NCBI Taxonomy" id="291045"/>
    <lineage>
        <taxon>Bacteria</taxon>
        <taxon>Bacillati</taxon>
        <taxon>Actinomycetota</taxon>
        <taxon>Actinomycetes</taxon>
        <taxon>Micrococcales</taxon>
        <taxon>Micrococcaceae</taxon>
        <taxon>Arthrobacter</taxon>
    </lineage>
</organism>
<evidence type="ECO:0000313" key="5">
    <source>
        <dbReference type="Proteomes" id="UP000246303"/>
    </source>
</evidence>
<dbReference type="OrthoDB" id="9770030at2"/>
<dbReference type="GO" id="GO:0004792">
    <property type="term" value="F:thiosulfate-cyanide sulfurtransferase activity"/>
    <property type="evidence" value="ECO:0007669"/>
    <property type="project" value="TreeGrafter"/>
</dbReference>
<dbReference type="PROSITE" id="PS50206">
    <property type="entry name" value="RHODANESE_3"/>
    <property type="match status" value="2"/>
</dbReference>
<sequence length="286" mass="29963">MSVLITVDQLNARRLAGTRTVLLDVRWALGDPHGHEHYVAGHIPGSVFVDLDTELASHGLPADGRHPLPAEADFAAAVRRWGINSGDTVVIYDDAGAAAAARAWWLLRHGGLTEVHLLDGGLGAWRAANLPLTEGEETAEPGDAVVHFGALQTIDADEAATWAGILLDARAGQRYRGEVEPMDPRAGHIPGALSAPTSENLVDGHFCSPEQLRARFAALGVMEGTAVGVYCGSGVTAAHQIAALEIAGFTAALYPGSWSAWSNQPQRPVATGPSSGRGENGDRVEA</sequence>
<keyword evidence="2" id="KW-0677">Repeat</keyword>
<keyword evidence="1 4" id="KW-0808">Transferase</keyword>
<evidence type="ECO:0000259" key="3">
    <source>
        <dbReference type="PROSITE" id="PS50206"/>
    </source>
</evidence>
<reference evidence="4 5" key="1">
    <citation type="submission" date="2018-05" db="EMBL/GenBank/DDBJ databases">
        <title>Genetic diversity of glacier-inhabiting Cryobacterium bacteria in China and description of Cryobacterium mengkeensis sp. nov. and Arthrobacter glacialis sp. nov.</title>
        <authorList>
            <person name="Liu Q."/>
            <person name="Xin Y.-H."/>
        </authorList>
    </citation>
    <scope>NUCLEOTIDE SEQUENCE [LARGE SCALE GENOMIC DNA]</scope>
    <source>
        <strain evidence="4 5">GP3</strain>
    </source>
</reference>
<dbReference type="AlphaFoldDB" id="A0A2V3DQG5"/>
<gene>
    <name evidence="4" type="ORF">CVS29_12165</name>
</gene>